<dbReference type="NCBIfam" id="NF041278">
    <property type="entry name" value="CmcJ_NvfI_EfuI"/>
    <property type="match status" value="1"/>
</dbReference>
<dbReference type="PANTHER" id="PTHR34598">
    <property type="entry name" value="BLL6449 PROTEIN"/>
    <property type="match status" value="1"/>
</dbReference>
<evidence type="ECO:0000256" key="2">
    <source>
        <dbReference type="SAM" id="MobiDB-lite"/>
    </source>
</evidence>
<dbReference type="GO" id="GO:0016491">
    <property type="term" value="F:oxidoreductase activity"/>
    <property type="evidence" value="ECO:0007669"/>
    <property type="project" value="InterPro"/>
</dbReference>
<comment type="similarity">
    <text evidence="1">Belongs to the asaB hydroxylase/desaturase family.</text>
</comment>
<dbReference type="AlphaFoldDB" id="A0AAD2JU65"/>
<sequence length="297" mass="33901">MAAPVVPNFADTRLTFVTDPIDGKRAYQSINASSETGQPITNVAFKEHAVKIENIRGREADVSLDRTGFQFFREPTKFQDYSDDTAIEREYYPESIELMKRLTGASRVVLFDHSASCQVERVIWMLRTAAIRRRRPTEFDDAPNKRQPVSQAHVDQTNSSAVSRVHRHLPPEDAPALLKGRFQVVNMWRPINHIALDWPLALCDFRTVDVEKDLLAIALVYPDREGETYGVKYNENQRWVYLRGMDPDEVALIKCFDSQQDGSVALLTPHTAFSDPTTPADAPLRESIELRFLVFYD</sequence>
<feature type="region of interest" description="Disordered" evidence="2">
    <location>
        <begin position="137"/>
        <end position="166"/>
    </location>
</feature>
<accession>A0AAD2JU65</accession>
<evidence type="ECO:0008006" key="5">
    <source>
        <dbReference type="Google" id="ProtNLM"/>
    </source>
</evidence>
<proteinExistence type="inferred from homology"/>
<gene>
    <name evidence="3" type="ORF">MYCIT1_LOCUS434</name>
</gene>
<protein>
    <recommendedName>
        <fullName evidence="5">Methyltransferase</fullName>
    </recommendedName>
</protein>
<feature type="compositionally biased region" description="Polar residues" evidence="2">
    <location>
        <begin position="147"/>
        <end position="162"/>
    </location>
</feature>
<evidence type="ECO:0000256" key="1">
    <source>
        <dbReference type="ARBA" id="ARBA00023604"/>
    </source>
</evidence>
<keyword evidence="4" id="KW-1185">Reference proteome</keyword>
<name>A0AAD2JU65_9AGAR</name>
<organism evidence="3 4">
    <name type="scientific">Mycena citricolor</name>
    <dbReference type="NCBI Taxonomy" id="2018698"/>
    <lineage>
        <taxon>Eukaryota</taxon>
        <taxon>Fungi</taxon>
        <taxon>Dikarya</taxon>
        <taxon>Basidiomycota</taxon>
        <taxon>Agaricomycotina</taxon>
        <taxon>Agaricomycetes</taxon>
        <taxon>Agaricomycetidae</taxon>
        <taxon>Agaricales</taxon>
        <taxon>Marasmiineae</taxon>
        <taxon>Mycenaceae</taxon>
        <taxon>Mycena</taxon>
    </lineage>
</organism>
<dbReference type="EMBL" id="CAVNYO010000006">
    <property type="protein sequence ID" value="CAK5262031.1"/>
    <property type="molecule type" value="Genomic_DNA"/>
</dbReference>
<dbReference type="PANTHER" id="PTHR34598:SF3">
    <property type="entry name" value="OXIDOREDUCTASE AN1597"/>
    <property type="match status" value="1"/>
</dbReference>
<reference evidence="3" key="1">
    <citation type="submission" date="2023-11" db="EMBL/GenBank/DDBJ databases">
        <authorList>
            <person name="De Vega J J."/>
            <person name="De Vega J J."/>
        </authorList>
    </citation>
    <scope>NUCLEOTIDE SEQUENCE</scope>
</reference>
<evidence type="ECO:0000313" key="3">
    <source>
        <dbReference type="EMBL" id="CAK5262031.1"/>
    </source>
</evidence>
<evidence type="ECO:0000313" key="4">
    <source>
        <dbReference type="Proteomes" id="UP001295794"/>
    </source>
</evidence>
<dbReference type="InterPro" id="IPR044053">
    <property type="entry name" value="AsaB-like"/>
</dbReference>
<comment type="caution">
    <text evidence="3">The sequence shown here is derived from an EMBL/GenBank/DDBJ whole genome shotgun (WGS) entry which is preliminary data.</text>
</comment>
<dbReference type="Proteomes" id="UP001295794">
    <property type="component" value="Unassembled WGS sequence"/>
</dbReference>